<dbReference type="AlphaFoldDB" id="A0A6M4GCV1"/>
<dbReference type="RefSeq" id="WP_169861624.1">
    <property type="nucleotide sequence ID" value="NZ_CP053021.1"/>
</dbReference>
<dbReference type="Proteomes" id="UP000502611">
    <property type="component" value="Chromosome"/>
</dbReference>
<proteinExistence type="predicted"/>
<accession>A0A6M4GCV1</accession>
<reference evidence="2 3" key="1">
    <citation type="submission" date="2020-04" db="EMBL/GenBank/DDBJ databases">
        <title>The Whole Genome Analysis of High salt-tolerant Sphingobium yanoikuyae YC-XJ2 with Aryl organophosphorus flame retardants (aryl-OPFRs)-degrading capacity and characteristics of Related phosphotriesterase.</title>
        <authorList>
            <person name="Li X."/>
        </authorList>
    </citation>
    <scope>NUCLEOTIDE SEQUENCE [LARGE SCALE GENOMIC DNA]</scope>
    <source>
        <strain evidence="2 3">YC-XJ2</strain>
    </source>
</reference>
<evidence type="ECO:0000259" key="1">
    <source>
        <dbReference type="SMART" id="SM00901"/>
    </source>
</evidence>
<feature type="domain" description="FRG" evidence="1">
    <location>
        <begin position="26"/>
        <end position="120"/>
    </location>
</feature>
<dbReference type="SMART" id="SM00901">
    <property type="entry name" value="FRG"/>
    <property type="match status" value="1"/>
</dbReference>
<dbReference type="EMBL" id="CP053021">
    <property type="protein sequence ID" value="QJR03497.1"/>
    <property type="molecule type" value="Genomic_DNA"/>
</dbReference>
<organism evidence="2 3">
    <name type="scientific">Sphingobium yanoikuyae</name>
    <name type="common">Sphingomonas yanoikuyae</name>
    <dbReference type="NCBI Taxonomy" id="13690"/>
    <lineage>
        <taxon>Bacteria</taxon>
        <taxon>Pseudomonadati</taxon>
        <taxon>Pseudomonadota</taxon>
        <taxon>Alphaproteobacteria</taxon>
        <taxon>Sphingomonadales</taxon>
        <taxon>Sphingomonadaceae</taxon>
        <taxon>Sphingobium</taxon>
    </lineage>
</organism>
<dbReference type="Pfam" id="PF08867">
    <property type="entry name" value="FRG"/>
    <property type="match status" value="1"/>
</dbReference>
<protein>
    <submittedName>
        <fullName evidence="2">FRG domain-containing protein</fullName>
    </submittedName>
</protein>
<dbReference type="InterPro" id="IPR014966">
    <property type="entry name" value="FRG-dom"/>
</dbReference>
<sequence length="244" mass="26898">MTEIALLVNDGLKVISDYLAIVSSRLTTPAMYRGHANSAWRATPTAFRDAGFGITSYAELLRWKQVSGRFQDRPLSDLEWLVLAQHYGVHTPLLDWTTNPLVALFFACQPVKPEAGGLVISGAVLQVTQDELVPAPPNKDPFTNWDGGPILVNAETMNKRTLAQDSIMTLHCQSNSHMNEDHDPNIFVIEGEQKSRVIAALKLFGISSERIYNDINTAARDFQEQLAQNAAADVALGIMPQNQP</sequence>
<gene>
    <name evidence="2" type="ORF">HH800_15710</name>
</gene>
<evidence type="ECO:0000313" key="3">
    <source>
        <dbReference type="Proteomes" id="UP000502611"/>
    </source>
</evidence>
<evidence type="ECO:0000313" key="2">
    <source>
        <dbReference type="EMBL" id="QJR03497.1"/>
    </source>
</evidence>
<name>A0A6M4GCV1_SPHYA</name>